<sequence length="504" mass="55718">MNDSCLDEAAEVAVLPSFDGFIGDIKISGTLLKHIGYEEQMNHSACEFSMLYYHCQQFGCYARSLRLQNVLCVDETCVSHSHKLKETVIKTQLLKNSMLQSLIILWVRSQEHVHSLSKLIFQNLETLTSLEFHHCKLCAFFVASICSALFDKSLRTHRIQHFSIITSSFYENSPSSVTLELISFLSAGRSLRSLKFSDSHLDKIFGRLLFSVLLEASCGLSILDLSGNNITGWLSKINRGSPSDSLLSLPVKTLQSLRFLNLRGNNLRRVDAEDLRYALVNMPNLESLDISENPIEDDGIRSLIPYFIQVSERSHPLAKLNLENCELSCDGVIALLDMLSMLRKPLNSLSIADNVLGSRVAAALAKFLGTSIQVLNIGGIGLGSSGFQALQVGMQGALKLVNMDISKNRGGYETAKFLSKLLSCAPELVEVNAGYNLMPSESLSIICSALKVAKGHLQRVDLTGNNWKYQPSHVSMVAEFQHKGRPIVIFPSLVASDVPYDDDP</sequence>
<keyword evidence="2" id="KW-1185">Reference proteome</keyword>
<gene>
    <name evidence="1" type="ORF">Pint_01616</name>
</gene>
<dbReference type="EMBL" id="CM047736">
    <property type="protein sequence ID" value="KAJ0054614.1"/>
    <property type="molecule type" value="Genomic_DNA"/>
</dbReference>
<dbReference type="Proteomes" id="UP001163603">
    <property type="component" value="Chromosome 1"/>
</dbReference>
<accession>A0ACC0ZR24</accession>
<organism evidence="1 2">
    <name type="scientific">Pistacia integerrima</name>
    <dbReference type="NCBI Taxonomy" id="434235"/>
    <lineage>
        <taxon>Eukaryota</taxon>
        <taxon>Viridiplantae</taxon>
        <taxon>Streptophyta</taxon>
        <taxon>Embryophyta</taxon>
        <taxon>Tracheophyta</taxon>
        <taxon>Spermatophyta</taxon>
        <taxon>Magnoliopsida</taxon>
        <taxon>eudicotyledons</taxon>
        <taxon>Gunneridae</taxon>
        <taxon>Pentapetalae</taxon>
        <taxon>rosids</taxon>
        <taxon>malvids</taxon>
        <taxon>Sapindales</taxon>
        <taxon>Anacardiaceae</taxon>
        <taxon>Pistacia</taxon>
    </lineage>
</organism>
<reference evidence="2" key="1">
    <citation type="journal article" date="2023" name="G3 (Bethesda)">
        <title>Genome assembly and association tests identify interacting loci associated with vigor, precocity, and sex in interspecific pistachio rootstocks.</title>
        <authorList>
            <person name="Palmer W."/>
            <person name="Jacygrad E."/>
            <person name="Sagayaradj S."/>
            <person name="Cavanaugh K."/>
            <person name="Han R."/>
            <person name="Bertier L."/>
            <person name="Beede B."/>
            <person name="Kafkas S."/>
            <person name="Golino D."/>
            <person name="Preece J."/>
            <person name="Michelmore R."/>
        </authorList>
    </citation>
    <scope>NUCLEOTIDE SEQUENCE [LARGE SCALE GENOMIC DNA]</scope>
</reference>
<protein>
    <submittedName>
        <fullName evidence="1">Uncharacterized protein</fullName>
    </submittedName>
</protein>
<evidence type="ECO:0000313" key="2">
    <source>
        <dbReference type="Proteomes" id="UP001163603"/>
    </source>
</evidence>
<proteinExistence type="predicted"/>
<evidence type="ECO:0000313" key="1">
    <source>
        <dbReference type="EMBL" id="KAJ0054614.1"/>
    </source>
</evidence>
<comment type="caution">
    <text evidence="1">The sequence shown here is derived from an EMBL/GenBank/DDBJ whole genome shotgun (WGS) entry which is preliminary data.</text>
</comment>
<name>A0ACC0ZR24_9ROSI</name>